<protein>
    <submittedName>
        <fullName evidence="1">Uncharacterized protein</fullName>
    </submittedName>
</protein>
<dbReference type="EMBL" id="CWQY01000003">
    <property type="protein sequence ID" value="CSC18296.1"/>
    <property type="molecule type" value="Genomic_DNA"/>
</dbReference>
<reference evidence="1 2" key="1">
    <citation type="submission" date="2015-07" db="EMBL/GenBank/DDBJ databases">
        <authorList>
            <consortium name="Pathogen Informatics"/>
        </authorList>
    </citation>
    <scope>NUCLEOTIDE SEQUENCE [LARGE SCALE GENOMIC DNA]</scope>
    <source>
        <strain evidence="1 2">A316</strain>
    </source>
</reference>
<dbReference type="Proteomes" id="UP000041770">
    <property type="component" value="Unassembled WGS sequence"/>
</dbReference>
<name>A0A655WEB8_VIBCL</name>
<evidence type="ECO:0000313" key="2">
    <source>
        <dbReference type="Proteomes" id="UP000041770"/>
    </source>
</evidence>
<accession>A0A655WEB8</accession>
<dbReference type="AlphaFoldDB" id="A0A655WEB8"/>
<evidence type="ECO:0000313" key="1">
    <source>
        <dbReference type="EMBL" id="CSC18296.1"/>
    </source>
</evidence>
<organism evidence="1 2">
    <name type="scientific">Vibrio cholerae</name>
    <dbReference type="NCBI Taxonomy" id="666"/>
    <lineage>
        <taxon>Bacteria</taxon>
        <taxon>Pseudomonadati</taxon>
        <taxon>Pseudomonadota</taxon>
        <taxon>Gammaproteobacteria</taxon>
        <taxon>Vibrionales</taxon>
        <taxon>Vibrionaceae</taxon>
        <taxon>Vibrio</taxon>
    </lineage>
</organism>
<gene>
    <name evidence="1" type="ORF">ERS013200_00791</name>
</gene>
<sequence length="61" mass="7279">MCLIPITLISMYKNLILKDNRLCWGIGMSLYPTFWSRFIETFNTFIPIVNDEAHNYKKLIH</sequence>
<proteinExistence type="predicted"/>